<sequence>MPTARGEREEALMDRFRYDYHMLVSEIVSESGLEDCYDFLELLVKSGRGNNRGFAFINLKNELFTAMFVDRFQGVHPSLDRRPLTEKFLLAPVANEIAGLEVRDA</sequence>
<dbReference type="EMBL" id="GG672055">
    <property type="protein sequence ID" value="EER17511.1"/>
    <property type="molecule type" value="Genomic_DNA"/>
</dbReference>
<dbReference type="GeneID" id="9062850"/>
<keyword evidence="2" id="KW-1185">Reference proteome</keyword>
<protein>
    <submittedName>
        <fullName evidence="1">Uncharacterized protein</fullName>
    </submittedName>
</protein>
<dbReference type="RefSeq" id="XP_002785715.1">
    <property type="nucleotide sequence ID" value="XM_002785669.1"/>
</dbReference>
<name>C5KD78_PERM5</name>
<gene>
    <name evidence="1" type="ORF">Pmar_PMAR008074</name>
</gene>
<accession>C5KD78</accession>
<dbReference type="AlphaFoldDB" id="C5KD78"/>
<dbReference type="InParanoid" id="C5KD78"/>
<evidence type="ECO:0000313" key="1">
    <source>
        <dbReference type="EMBL" id="EER17511.1"/>
    </source>
</evidence>
<reference evidence="1 2" key="1">
    <citation type="submission" date="2008-07" db="EMBL/GenBank/DDBJ databases">
        <authorList>
            <person name="El-Sayed N."/>
            <person name="Caler E."/>
            <person name="Inman J."/>
            <person name="Amedeo P."/>
            <person name="Hass B."/>
            <person name="Wortman J."/>
        </authorList>
    </citation>
    <scope>NUCLEOTIDE SEQUENCE [LARGE SCALE GENOMIC DNA]</scope>
    <source>
        <strain evidence="2">ATCC 50983 / TXsc</strain>
    </source>
</reference>
<proteinExistence type="predicted"/>
<dbReference type="OrthoDB" id="417481at2759"/>
<dbReference type="Proteomes" id="UP000007800">
    <property type="component" value="Unassembled WGS sequence"/>
</dbReference>
<organism evidence="2">
    <name type="scientific">Perkinsus marinus (strain ATCC 50983 / TXsc)</name>
    <dbReference type="NCBI Taxonomy" id="423536"/>
    <lineage>
        <taxon>Eukaryota</taxon>
        <taxon>Sar</taxon>
        <taxon>Alveolata</taxon>
        <taxon>Perkinsozoa</taxon>
        <taxon>Perkinsea</taxon>
        <taxon>Perkinsida</taxon>
        <taxon>Perkinsidae</taxon>
        <taxon>Perkinsus</taxon>
    </lineage>
</organism>
<evidence type="ECO:0000313" key="2">
    <source>
        <dbReference type="Proteomes" id="UP000007800"/>
    </source>
</evidence>